<dbReference type="Proteomes" id="UP000308828">
    <property type="component" value="Unassembled WGS sequence"/>
</dbReference>
<keyword evidence="3" id="KW-1185">Reference proteome</keyword>
<feature type="chain" id="PRO_5020394776" evidence="1">
    <location>
        <begin position="23"/>
        <end position="166"/>
    </location>
</feature>
<evidence type="ECO:0000313" key="2">
    <source>
        <dbReference type="EMBL" id="THV22403.1"/>
    </source>
</evidence>
<dbReference type="AlphaFoldDB" id="A0A4S8NXJ5"/>
<accession>A0A4S8NXJ5</accession>
<feature type="signal peptide" evidence="1">
    <location>
        <begin position="1"/>
        <end position="22"/>
    </location>
</feature>
<keyword evidence="1" id="KW-0732">Signal</keyword>
<dbReference type="OrthoDB" id="7852244at2"/>
<protein>
    <submittedName>
        <fullName evidence="2">Uncharacterized protein</fullName>
    </submittedName>
</protein>
<dbReference type="RefSeq" id="WP_136599172.1">
    <property type="nucleotide sequence ID" value="NZ_STGV01000004.1"/>
</dbReference>
<organism evidence="2 3">
    <name type="scientific">Peteryoungia ipomoeae</name>
    <dbReference type="NCBI Taxonomy" id="1210932"/>
    <lineage>
        <taxon>Bacteria</taxon>
        <taxon>Pseudomonadati</taxon>
        <taxon>Pseudomonadota</taxon>
        <taxon>Alphaproteobacteria</taxon>
        <taxon>Hyphomicrobiales</taxon>
        <taxon>Rhizobiaceae</taxon>
        <taxon>Peteryoungia</taxon>
    </lineage>
</organism>
<sequence length="166" mass="17287">MGGMLGRSVFLAGFVLATSALAADCQIEKATYREAETGVELVFAASSGENTPVTHGFATTIGGMKLDGRVLYDPEVDRPVGMLMNNCPEGDVTGETLNACTVWKGIVYSIDEKSGHVDLLPPEGADAPDALLLPGFGPAIMSSAAGKALDAGPWDVFEFKQCASKT</sequence>
<evidence type="ECO:0000313" key="3">
    <source>
        <dbReference type="Proteomes" id="UP000308828"/>
    </source>
</evidence>
<dbReference type="EMBL" id="STGV01000004">
    <property type="protein sequence ID" value="THV22403.1"/>
    <property type="molecule type" value="Genomic_DNA"/>
</dbReference>
<name>A0A4S8NXJ5_9HYPH</name>
<gene>
    <name evidence="2" type="ORF">FAA97_14060</name>
</gene>
<comment type="caution">
    <text evidence="2">The sequence shown here is derived from an EMBL/GenBank/DDBJ whole genome shotgun (WGS) entry which is preliminary data.</text>
</comment>
<proteinExistence type="predicted"/>
<reference evidence="2 3" key="1">
    <citation type="submission" date="2019-04" db="EMBL/GenBank/DDBJ databases">
        <title>Genome sequence of strain shin9-1.</title>
        <authorList>
            <person name="Gao J."/>
            <person name="Sun J."/>
        </authorList>
    </citation>
    <scope>NUCLEOTIDE SEQUENCE [LARGE SCALE GENOMIC DNA]</scope>
    <source>
        <strain evidence="3">shin9-1</strain>
    </source>
</reference>
<evidence type="ECO:0000256" key="1">
    <source>
        <dbReference type="SAM" id="SignalP"/>
    </source>
</evidence>